<keyword evidence="2" id="KW-1185">Reference proteome</keyword>
<name>A0ACC0TRP9_9AGAM</name>
<dbReference type="EMBL" id="JAGFNK010001467">
    <property type="protein sequence ID" value="KAI9431254.1"/>
    <property type="molecule type" value="Genomic_DNA"/>
</dbReference>
<sequence>MKKCILLIATLLISYCYTQTFAQQLAFPGAEGAGSRVTGGRGTATTPTTVFVVTSLADVSNSTVGTLRWALNQTATYRTIIFRVSGTIHLNSALTISKSNTTIAGQTAPGDGICIADYTVTMAADNVIVRYMRFRLGDKNENKGMINGSGDDDAFSDNSHNHKNIIIDHCTMGWSDDESCTFYGGDSLTLQWNMISEPLNYSYHYETGDTDFEHHGYGGIWGGAHASFHHNLLAHCQGRVPRFDGCRNLGTNTSTPPTSSSAGATGLENADFRNNVLYDWGIYNNNGGEGGNYNIVNNYYKYGPSTATNNSSGVNVRYEIINPYKQNASSSAWSLPYGHYYLSGNYVYGSTTATNNNWLGAAMNSGSYSDTASAKVTTPFSFTTIQTQSATDAYNLVLKNAGCILPNRDTLDQRIVNDVMNGTGRIIDVQGGYPHGTAYSVSQSAWPTLNSTTPPVDTDGDGMPDEWETQRG</sequence>
<reference evidence="1" key="1">
    <citation type="submission" date="2021-03" db="EMBL/GenBank/DDBJ databases">
        <title>Evolutionary priming and transition to the ectomycorrhizal habit in an iconic lineage of mushroom-forming fungi: is preadaptation a requirement?</title>
        <authorList>
            <consortium name="DOE Joint Genome Institute"/>
            <person name="Looney B.P."/>
            <person name="Miyauchi S."/>
            <person name="Morin E."/>
            <person name="Drula E."/>
            <person name="Courty P.E."/>
            <person name="Chicoki N."/>
            <person name="Fauchery L."/>
            <person name="Kohler A."/>
            <person name="Kuo A."/>
            <person name="LaButti K."/>
            <person name="Pangilinan J."/>
            <person name="Lipzen A."/>
            <person name="Riley R."/>
            <person name="Andreopoulos W."/>
            <person name="He G."/>
            <person name="Johnson J."/>
            <person name="Barry K.W."/>
            <person name="Grigoriev I.V."/>
            <person name="Nagy L."/>
            <person name="Hibbett D."/>
            <person name="Henrissat B."/>
            <person name="Matheny P.B."/>
            <person name="Labbe J."/>
            <person name="Martin A.F."/>
        </authorList>
    </citation>
    <scope>NUCLEOTIDE SEQUENCE</scope>
    <source>
        <strain evidence="1">BPL698</strain>
    </source>
</reference>
<feature type="non-terminal residue" evidence="1">
    <location>
        <position position="472"/>
    </location>
</feature>
<gene>
    <name evidence="1" type="ORF">F5148DRAFT_990452</name>
</gene>
<dbReference type="Proteomes" id="UP001207468">
    <property type="component" value="Unassembled WGS sequence"/>
</dbReference>
<evidence type="ECO:0000313" key="1">
    <source>
        <dbReference type="EMBL" id="KAI9431254.1"/>
    </source>
</evidence>
<accession>A0ACC0TRP9</accession>
<proteinExistence type="predicted"/>
<protein>
    <submittedName>
        <fullName evidence="1">Binary exotoxin B/Anthrax toxin B moiety protective antigen</fullName>
    </submittedName>
</protein>
<organism evidence="1 2">
    <name type="scientific">Russula earlei</name>
    <dbReference type="NCBI Taxonomy" id="71964"/>
    <lineage>
        <taxon>Eukaryota</taxon>
        <taxon>Fungi</taxon>
        <taxon>Dikarya</taxon>
        <taxon>Basidiomycota</taxon>
        <taxon>Agaricomycotina</taxon>
        <taxon>Agaricomycetes</taxon>
        <taxon>Russulales</taxon>
        <taxon>Russulaceae</taxon>
        <taxon>Russula</taxon>
    </lineage>
</organism>
<evidence type="ECO:0000313" key="2">
    <source>
        <dbReference type="Proteomes" id="UP001207468"/>
    </source>
</evidence>
<comment type="caution">
    <text evidence="1">The sequence shown here is derived from an EMBL/GenBank/DDBJ whole genome shotgun (WGS) entry which is preliminary data.</text>
</comment>